<organism evidence="1 2">
    <name type="scientific">Pseudogymnoascus verrucosus</name>
    <dbReference type="NCBI Taxonomy" id="342668"/>
    <lineage>
        <taxon>Eukaryota</taxon>
        <taxon>Fungi</taxon>
        <taxon>Dikarya</taxon>
        <taxon>Ascomycota</taxon>
        <taxon>Pezizomycotina</taxon>
        <taxon>Leotiomycetes</taxon>
        <taxon>Thelebolales</taxon>
        <taxon>Thelebolaceae</taxon>
        <taxon>Pseudogymnoascus</taxon>
    </lineage>
</organism>
<dbReference type="STRING" id="342668.A0A1B8GTJ0"/>
<protein>
    <submittedName>
        <fullName evidence="1">Uncharacterized protein</fullName>
    </submittedName>
</protein>
<dbReference type="RefSeq" id="XP_018132868.1">
    <property type="nucleotide sequence ID" value="XM_018271773.2"/>
</dbReference>
<gene>
    <name evidence="1" type="ORF">VE01_02263</name>
</gene>
<dbReference type="Proteomes" id="UP000091956">
    <property type="component" value="Unassembled WGS sequence"/>
</dbReference>
<name>A0A1B8GTJ0_9PEZI</name>
<dbReference type="GeneID" id="28835649"/>
<sequence>MAKYTPTTPTIQVLSKQNYEDQHLVALPNALPLPPLTPHSLRICTIILSLTTNNFTYARCGHLLGWWDVHPLPPSIPAEFANPQDYGRVSAWGYGVVVESTVPKGLGIEVGTHVYGYLPIGTLPVDMHVEISADANGQFVEISPQREKLMPVYNRYLFYSSETTAQQKAERKQSEGYDSLLQVLFEAGYMMNRFVFAWDSSELVHPSGADSGWTTEDARIGEDTILLLFAASGKTALAFAHQLKYGRPAGKSSRKVVGVGSDAPRAFTEGTGLYNSVLTYDADDDHDIGVEVGADADSKVVVVDFGARGGAADRWAEKLRKSSKSVTLLGVGGEVAAESQEVTTQKMVKRMAAGRMQVNTSGMRSQAVGILGHKTYFEGLLTEWRTYRERGVPKGLQLVWGKGMDDVGKGWERLYKGEVGPDEGLVFDFCQVDAFWRFRGPLACVGHSLVKYLIIYTLSVLIDKRCVWLGGGLA</sequence>
<dbReference type="AlphaFoldDB" id="A0A1B8GTJ0"/>
<evidence type="ECO:0000313" key="2">
    <source>
        <dbReference type="Proteomes" id="UP000091956"/>
    </source>
</evidence>
<dbReference type="OrthoDB" id="192702at2759"/>
<evidence type="ECO:0000313" key="1">
    <source>
        <dbReference type="EMBL" id="OBT99135.1"/>
    </source>
</evidence>
<dbReference type="InterPro" id="IPR021276">
    <property type="entry name" value="DUF2855"/>
</dbReference>
<proteinExistence type="predicted"/>
<reference evidence="2" key="2">
    <citation type="journal article" date="2018" name="Nat. Commun.">
        <title>Extreme sensitivity to ultraviolet light in the fungal pathogen causing white-nose syndrome of bats.</title>
        <authorList>
            <person name="Palmer J.M."/>
            <person name="Drees K.P."/>
            <person name="Foster J.T."/>
            <person name="Lindner D.L."/>
        </authorList>
    </citation>
    <scope>NUCLEOTIDE SEQUENCE [LARGE SCALE GENOMIC DNA]</scope>
    <source>
        <strain evidence="2">UAMH 10579</strain>
    </source>
</reference>
<reference evidence="1 2" key="1">
    <citation type="submission" date="2016-03" db="EMBL/GenBank/DDBJ databases">
        <title>Comparative genomics of Pseudogymnoascus destructans, the fungus causing white-nose syndrome of bats.</title>
        <authorList>
            <person name="Palmer J.M."/>
            <person name="Drees K.P."/>
            <person name="Foster J.T."/>
            <person name="Lindner D.L."/>
        </authorList>
    </citation>
    <scope>NUCLEOTIDE SEQUENCE [LARGE SCALE GENOMIC DNA]</scope>
    <source>
        <strain evidence="1 2">UAMH 10579</strain>
    </source>
</reference>
<dbReference type="Pfam" id="PF11017">
    <property type="entry name" value="DUF2855"/>
    <property type="match status" value="1"/>
</dbReference>
<dbReference type="EMBL" id="KV460214">
    <property type="protein sequence ID" value="OBT99135.1"/>
    <property type="molecule type" value="Genomic_DNA"/>
</dbReference>
<accession>A0A1B8GTJ0</accession>
<keyword evidence="2" id="KW-1185">Reference proteome</keyword>